<sequence>MIDDKNPTREKGSASLEDIKSETEGAILVWDAAALGSLQSVYGGLDAVVKHLAPHSFHQLEDFTALDPEEEHVLIQHEEPKRLIIFLSQPIYLSLPSIQNCMMVLCSLHYSTIEECIIYSALNQFAQYDFHQLLEGDFGSIIPQERSAEGEDEAPLASRTKEVESYMSGITESLQRQMRAAIEEGVKMDNAFVTTKSCICAFIWLPILVCTSMGSLTVLSNCDDYLPDLFHEEAREKSPKITSLYVAHALHSVAKLFGVREDIYSLGENSKNLGRLLNRLVVDEPSSQLSSEISTASFLMVDRTLDLVGACGYSDNLMDRSLYNTFNDNLQRAKPYTHLPPLQSNMTDYVRNFLGDSDISAAFNIYSGRGDACDVILQNLMTKREKEGLQDLRYKMMGNVTAKQLTDLVNVFVSSETLFVKHQRLVALAVYVLNHLKHKFSGKWDQMLGIEKILMLEPTDLMAKIREVLIKNVNRDGLVSLEDVIGLMLSAHSLGDPHKVSAEDLLCEEIIVKMKKEGMELKGVAEGGAADCRQKVEEFIRFLRKSAELRRNFKEFGELLKPGKMGNAYESLLCQIARSLSNKDTSHSRTEVTDIERMSSSAASSIGNIFKSGFSRFGLTSKPRVSDNGTIFLMLLGGITNNELRELIDIASKDGQHRWIIITTSLTNPAKIVSQISRQFSEQEKAL</sequence>
<evidence type="ECO:0000313" key="3">
    <source>
        <dbReference type="Proteomes" id="UP000241769"/>
    </source>
</evidence>
<evidence type="ECO:0000256" key="1">
    <source>
        <dbReference type="ARBA" id="ARBA00009884"/>
    </source>
</evidence>
<dbReference type="SUPFAM" id="SSF56815">
    <property type="entry name" value="Sec1/munc18-like (SM) proteins"/>
    <property type="match status" value="1"/>
</dbReference>
<reference evidence="2 3" key="1">
    <citation type="journal article" date="2018" name="Genome Biol. Evol.">
        <title>Multiple Roots of Fruiting Body Formation in Amoebozoa.</title>
        <authorList>
            <person name="Hillmann F."/>
            <person name="Forbes G."/>
            <person name="Novohradska S."/>
            <person name="Ferling I."/>
            <person name="Riege K."/>
            <person name="Groth M."/>
            <person name="Westermann M."/>
            <person name="Marz M."/>
            <person name="Spaller T."/>
            <person name="Winckler T."/>
            <person name="Schaap P."/>
            <person name="Glockner G."/>
        </authorList>
    </citation>
    <scope>NUCLEOTIDE SEQUENCE [LARGE SCALE GENOMIC DNA]</scope>
    <source>
        <strain evidence="2 3">Jena</strain>
    </source>
</reference>
<dbReference type="STRING" id="1890364.A0A2P6N9Y5"/>
<dbReference type="Gene3D" id="3.40.50.1910">
    <property type="match status" value="2"/>
</dbReference>
<dbReference type="AlphaFoldDB" id="A0A2P6N9Y5"/>
<dbReference type="OrthoDB" id="2228at2759"/>
<dbReference type="InterPro" id="IPR027482">
    <property type="entry name" value="Sec1-like_dom2"/>
</dbReference>
<keyword evidence="3" id="KW-1185">Reference proteome</keyword>
<gene>
    <name evidence="2" type="ORF">PROFUN_11490</name>
</gene>
<dbReference type="Proteomes" id="UP000241769">
    <property type="component" value="Unassembled WGS sequence"/>
</dbReference>
<accession>A0A2P6N9Y5</accession>
<organism evidence="2 3">
    <name type="scientific">Planoprotostelium fungivorum</name>
    <dbReference type="NCBI Taxonomy" id="1890364"/>
    <lineage>
        <taxon>Eukaryota</taxon>
        <taxon>Amoebozoa</taxon>
        <taxon>Evosea</taxon>
        <taxon>Variosea</taxon>
        <taxon>Cavosteliida</taxon>
        <taxon>Cavosteliaceae</taxon>
        <taxon>Planoprotostelium</taxon>
    </lineage>
</organism>
<comment type="similarity">
    <text evidence="1">Belongs to the STXBP/unc-18/SEC1 family.</text>
</comment>
<dbReference type="InterPro" id="IPR036045">
    <property type="entry name" value="Sec1-like_sf"/>
</dbReference>
<comment type="caution">
    <text evidence="2">The sequence shown here is derived from an EMBL/GenBank/DDBJ whole genome shotgun (WGS) entry which is preliminary data.</text>
</comment>
<name>A0A2P6N9Y5_9EUKA</name>
<protein>
    <submittedName>
        <fullName evidence="2">Uncharacterized protein</fullName>
    </submittedName>
</protein>
<dbReference type="InParanoid" id="A0A2P6N9Y5"/>
<dbReference type="PANTHER" id="PTHR11679">
    <property type="entry name" value="VESICLE PROTEIN SORTING-ASSOCIATED"/>
    <property type="match status" value="1"/>
</dbReference>
<dbReference type="InterPro" id="IPR001619">
    <property type="entry name" value="Sec1-like"/>
</dbReference>
<evidence type="ECO:0000313" key="2">
    <source>
        <dbReference type="EMBL" id="PRP80750.1"/>
    </source>
</evidence>
<dbReference type="GO" id="GO:0016192">
    <property type="term" value="P:vesicle-mediated transport"/>
    <property type="evidence" value="ECO:0007669"/>
    <property type="project" value="InterPro"/>
</dbReference>
<proteinExistence type="inferred from homology"/>
<dbReference type="EMBL" id="MDYQ01000139">
    <property type="protein sequence ID" value="PRP80750.1"/>
    <property type="molecule type" value="Genomic_DNA"/>
</dbReference>